<evidence type="ECO:0000256" key="8">
    <source>
        <dbReference type="ARBA" id="ARBA00023002"/>
    </source>
</evidence>
<dbReference type="OrthoDB" id="1055148at2759"/>
<dbReference type="Pfam" id="PF00067">
    <property type="entry name" value="p450"/>
    <property type="match status" value="1"/>
</dbReference>
<keyword evidence="4" id="KW-0349">Heme</keyword>
<dbReference type="HOGENOM" id="CLU_001570_21_4_1"/>
<dbReference type="GO" id="GO:0016020">
    <property type="term" value="C:membrane"/>
    <property type="evidence" value="ECO:0007669"/>
    <property type="project" value="UniProtKB-SubCell"/>
</dbReference>
<dbReference type="SUPFAM" id="SSF48264">
    <property type="entry name" value="Cytochrome P450"/>
    <property type="match status" value="1"/>
</dbReference>
<evidence type="ECO:0000256" key="6">
    <source>
        <dbReference type="ARBA" id="ARBA00022723"/>
    </source>
</evidence>
<gene>
    <name evidence="12" type="ORF">M422DRAFT_144437</name>
</gene>
<evidence type="ECO:0000256" key="2">
    <source>
        <dbReference type="ARBA" id="ARBA00004370"/>
    </source>
</evidence>
<evidence type="ECO:0000256" key="3">
    <source>
        <dbReference type="ARBA" id="ARBA00010617"/>
    </source>
</evidence>
<evidence type="ECO:0000256" key="4">
    <source>
        <dbReference type="ARBA" id="ARBA00022617"/>
    </source>
</evidence>
<evidence type="ECO:0000256" key="11">
    <source>
        <dbReference type="ARBA" id="ARBA00023136"/>
    </source>
</evidence>
<name>A0A0C9VUN2_SPHS4</name>
<evidence type="ECO:0000256" key="5">
    <source>
        <dbReference type="ARBA" id="ARBA00022692"/>
    </source>
</evidence>
<keyword evidence="10" id="KW-0503">Monooxygenase</keyword>
<dbReference type="PANTHER" id="PTHR46300:SF2">
    <property type="entry name" value="CYTOCHROME P450 MONOOXYGENASE ALNH-RELATED"/>
    <property type="match status" value="1"/>
</dbReference>
<keyword evidence="13" id="KW-1185">Reference proteome</keyword>
<keyword evidence="6" id="KW-0479">Metal-binding</keyword>
<keyword evidence="5" id="KW-0812">Transmembrane</keyword>
<dbReference type="InterPro" id="IPR050364">
    <property type="entry name" value="Cytochrome_P450_fung"/>
</dbReference>
<keyword evidence="7" id="KW-1133">Transmembrane helix</keyword>
<keyword evidence="9" id="KW-0408">Iron</keyword>
<comment type="similarity">
    <text evidence="3">Belongs to the cytochrome P450 family.</text>
</comment>
<accession>A0A0C9VUN2</accession>
<sequence>LPPGPRAFPLIGNAFELPSSREYFKYSEWGKKCGDVSHLTAFGKHIVLLNSTKACVELLEQRSAIYSERPPCPIVDEPD</sequence>
<keyword evidence="11" id="KW-0472">Membrane</keyword>
<dbReference type="InterPro" id="IPR001128">
    <property type="entry name" value="Cyt_P450"/>
</dbReference>
<dbReference type="GO" id="GO:0005506">
    <property type="term" value="F:iron ion binding"/>
    <property type="evidence" value="ECO:0007669"/>
    <property type="project" value="InterPro"/>
</dbReference>
<keyword evidence="8" id="KW-0560">Oxidoreductase</keyword>
<dbReference type="GO" id="GO:0020037">
    <property type="term" value="F:heme binding"/>
    <property type="evidence" value="ECO:0007669"/>
    <property type="project" value="InterPro"/>
</dbReference>
<dbReference type="Gene3D" id="1.10.630.10">
    <property type="entry name" value="Cytochrome P450"/>
    <property type="match status" value="1"/>
</dbReference>
<reference evidence="12 13" key="1">
    <citation type="submission" date="2014-06" db="EMBL/GenBank/DDBJ databases">
        <title>Evolutionary Origins and Diversification of the Mycorrhizal Mutualists.</title>
        <authorList>
            <consortium name="DOE Joint Genome Institute"/>
            <consortium name="Mycorrhizal Genomics Consortium"/>
            <person name="Kohler A."/>
            <person name="Kuo A."/>
            <person name="Nagy L.G."/>
            <person name="Floudas D."/>
            <person name="Copeland A."/>
            <person name="Barry K.W."/>
            <person name="Cichocki N."/>
            <person name="Veneault-Fourrey C."/>
            <person name="LaButti K."/>
            <person name="Lindquist E.A."/>
            <person name="Lipzen A."/>
            <person name="Lundell T."/>
            <person name="Morin E."/>
            <person name="Murat C."/>
            <person name="Riley R."/>
            <person name="Ohm R."/>
            <person name="Sun H."/>
            <person name="Tunlid A."/>
            <person name="Henrissat B."/>
            <person name="Grigoriev I.V."/>
            <person name="Hibbett D.S."/>
            <person name="Martin F."/>
        </authorList>
    </citation>
    <scope>NUCLEOTIDE SEQUENCE [LARGE SCALE GENOMIC DNA]</scope>
    <source>
        <strain evidence="12 13">SS14</strain>
    </source>
</reference>
<evidence type="ECO:0000313" key="12">
    <source>
        <dbReference type="EMBL" id="KIJ46659.1"/>
    </source>
</evidence>
<organism evidence="12 13">
    <name type="scientific">Sphaerobolus stellatus (strain SS14)</name>
    <dbReference type="NCBI Taxonomy" id="990650"/>
    <lineage>
        <taxon>Eukaryota</taxon>
        <taxon>Fungi</taxon>
        <taxon>Dikarya</taxon>
        <taxon>Basidiomycota</taxon>
        <taxon>Agaricomycotina</taxon>
        <taxon>Agaricomycetes</taxon>
        <taxon>Phallomycetidae</taxon>
        <taxon>Geastrales</taxon>
        <taxon>Sphaerobolaceae</taxon>
        <taxon>Sphaerobolus</taxon>
    </lineage>
</organism>
<evidence type="ECO:0000313" key="13">
    <source>
        <dbReference type="Proteomes" id="UP000054279"/>
    </source>
</evidence>
<dbReference type="GO" id="GO:0004497">
    <property type="term" value="F:monooxygenase activity"/>
    <property type="evidence" value="ECO:0007669"/>
    <property type="project" value="UniProtKB-KW"/>
</dbReference>
<dbReference type="PANTHER" id="PTHR46300">
    <property type="entry name" value="P450, PUTATIVE (EUROFUNG)-RELATED-RELATED"/>
    <property type="match status" value="1"/>
</dbReference>
<dbReference type="EMBL" id="KN837106">
    <property type="protein sequence ID" value="KIJ46659.1"/>
    <property type="molecule type" value="Genomic_DNA"/>
</dbReference>
<proteinExistence type="inferred from homology"/>
<dbReference type="InterPro" id="IPR036396">
    <property type="entry name" value="Cyt_P450_sf"/>
</dbReference>
<protein>
    <submittedName>
        <fullName evidence="12">Uncharacterized protein</fullName>
    </submittedName>
</protein>
<comment type="cofactor">
    <cofactor evidence="1">
        <name>heme</name>
        <dbReference type="ChEBI" id="CHEBI:30413"/>
    </cofactor>
</comment>
<evidence type="ECO:0000256" key="7">
    <source>
        <dbReference type="ARBA" id="ARBA00022989"/>
    </source>
</evidence>
<dbReference type="GO" id="GO:0016705">
    <property type="term" value="F:oxidoreductase activity, acting on paired donors, with incorporation or reduction of molecular oxygen"/>
    <property type="evidence" value="ECO:0007669"/>
    <property type="project" value="InterPro"/>
</dbReference>
<evidence type="ECO:0000256" key="9">
    <source>
        <dbReference type="ARBA" id="ARBA00023004"/>
    </source>
</evidence>
<feature type="non-terminal residue" evidence="12">
    <location>
        <position position="79"/>
    </location>
</feature>
<evidence type="ECO:0000256" key="1">
    <source>
        <dbReference type="ARBA" id="ARBA00001971"/>
    </source>
</evidence>
<dbReference type="AlphaFoldDB" id="A0A0C9VUN2"/>
<evidence type="ECO:0000256" key="10">
    <source>
        <dbReference type="ARBA" id="ARBA00023033"/>
    </source>
</evidence>
<dbReference type="Proteomes" id="UP000054279">
    <property type="component" value="Unassembled WGS sequence"/>
</dbReference>
<comment type="subcellular location">
    <subcellularLocation>
        <location evidence="2">Membrane</location>
    </subcellularLocation>
</comment>
<feature type="non-terminal residue" evidence="12">
    <location>
        <position position="1"/>
    </location>
</feature>